<dbReference type="Proteomes" id="UP000269226">
    <property type="component" value="Chromosome"/>
</dbReference>
<dbReference type="Gene3D" id="1.10.1760.20">
    <property type="match status" value="1"/>
</dbReference>
<evidence type="ECO:0000256" key="5">
    <source>
        <dbReference type="ARBA" id="ARBA00022692"/>
    </source>
</evidence>
<dbReference type="Pfam" id="PF12822">
    <property type="entry name" value="ECF_trnsprt"/>
    <property type="match status" value="1"/>
</dbReference>
<dbReference type="GeneID" id="57043438"/>
<dbReference type="PANTHER" id="PTHR38438:SF1">
    <property type="entry name" value="RIBOFLAVIN TRANSPORTER RIBU"/>
    <property type="match status" value="1"/>
</dbReference>
<evidence type="ECO:0000256" key="2">
    <source>
        <dbReference type="ARBA" id="ARBA00005540"/>
    </source>
</evidence>
<keyword evidence="6 9" id="KW-1133">Transmembrane helix</keyword>
<dbReference type="PANTHER" id="PTHR38438">
    <property type="entry name" value="RIBOFLAVIN TRANSPORTER RIBU"/>
    <property type="match status" value="1"/>
</dbReference>
<evidence type="ECO:0000256" key="3">
    <source>
        <dbReference type="ARBA" id="ARBA00022448"/>
    </source>
</evidence>
<dbReference type="AlphaFoldDB" id="A0A2Z5Y294"/>
<proteinExistence type="inferred from homology"/>
<protein>
    <recommendedName>
        <fullName evidence="8">Riboflavin transporter</fullName>
    </recommendedName>
</protein>
<evidence type="ECO:0000256" key="1">
    <source>
        <dbReference type="ARBA" id="ARBA00004651"/>
    </source>
</evidence>
<dbReference type="PIRSF" id="PIRSF037778">
    <property type="entry name" value="UCP037778_transp_RibU"/>
    <property type="match status" value="1"/>
</dbReference>
<dbReference type="OMA" id="FANFMIG"/>
<keyword evidence="4 8" id="KW-1003">Cell membrane</keyword>
<reference evidence="10 11" key="1">
    <citation type="submission" date="2018-01" db="EMBL/GenBank/DDBJ databases">
        <title>Whole genome sequence of Melissococcus plutonius DAT561.</title>
        <authorList>
            <person name="Okumura K."/>
            <person name="Takamatsu D."/>
            <person name="Okura M."/>
        </authorList>
    </citation>
    <scope>NUCLEOTIDE SEQUENCE [LARGE SCALE GENOMIC DNA]</scope>
    <source>
        <strain evidence="10 11">DAT561</strain>
    </source>
</reference>
<evidence type="ECO:0000256" key="7">
    <source>
        <dbReference type="ARBA" id="ARBA00023136"/>
    </source>
</evidence>
<accession>A0A2Z5Y294</accession>
<feature type="transmembrane region" description="Helical" evidence="9">
    <location>
        <begin position="83"/>
        <end position="100"/>
    </location>
</feature>
<name>A0A2Z5Y294_9ENTE</name>
<comment type="similarity">
    <text evidence="2 8">Belongs to the prokaryotic riboflavin transporter (P-RFT) (TC 2.A.87) family.</text>
</comment>
<evidence type="ECO:0000313" key="10">
    <source>
        <dbReference type="EMBL" id="BBC61002.1"/>
    </source>
</evidence>
<dbReference type="EMBL" id="AP018492">
    <property type="protein sequence ID" value="BBC61002.1"/>
    <property type="molecule type" value="Genomic_DNA"/>
</dbReference>
<comment type="subcellular location">
    <subcellularLocation>
        <location evidence="1">Cell membrane</location>
        <topology evidence="1">Multi-pass membrane protein</topology>
    </subcellularLocation>
</comment>
<evidence type="ECO:0000256" key="6">
    <source>
        <dbReference type="ARBA" id="ARBA00022989"/>
    </source>
</evidence>
<dbReference type="GO" id="GO:0032217">
    <property type="term" value="F:riboflavin transmembrane transporter activity"/>
    <property type="evidence" value="ECO:0007669"/>
    <property type="project" value="UniProtKB-UniRule"/>
</dbReference>
<feature type="transmembrane region" description="Helical" evidence="9">
    <location>
        <begin position="112"/>
        <end position="132"/>
    </location>
</feature>
<feature type="transmembrane region" description="Helical" evidence="9">
    <location>
        <begin position="152"/>
        <end position="180"/>
    </location>
</feature>
<dbReference type="InterPro" id="IPR025720">
    <property type="entry name" value="RibU"/>
</dbReference>
<organism evidence="10 11">
    <name type="scientific">Melissococcus plutonius</name>
    <dbReference type="NCBI Taxonomy" id="33970"/>
    <lineage>
        <taxon>Bacteria</taxon>
        <taxon>Bacillati</taxon>
        <taxon>Bacillota</taxon>
        <taxon>Bacilli</taxon>
        <taxon>Lactobacillales</taxon>
        <taxon>Enterococcaceae</taxon>
        <taxon>Melissococcus</taxon>
    </lineage>
</organism>
<feature type="transmembrane region" description="Helical" evidence="9">
    <location>
        <begin position="43"/>
        <end position="63"/>
    </location>
</feature>
<comment type="function">
    <text evidence="8">Probably a riboflavin-binding protein that interacts with the energy-coupling factor (ECF) ABC-transporter complex.</text>
</comment>
<feature type="transmembrane region" description="Helical" evidence="9">
    <location>
        <begin position="6"/>
        <end position="36"/>
    </location>
</feature>
<dbReference type="GO" id="GO:0005886">
    <property type="term" value="C:plasma membrane"/>
    <property type="evidence" value="ECO:0007669"/>
    <property type="project" value="UniProtKB-SubCell"/>
</dbReference>
<evidence type="ECO:0000256" key="8">
    <source>
        <dbReference type="PIRNR" id="PIRNR037778"/>
    </source>
</evidence>
<evidence type="ECO:0000256" key="9">
    <source>
        <dbReference type="SAM" id="Phobius"/>
    </source>
</evidence>
<evidence type="ECO:0000256" key="4">
    <source>
        <dbReference type="ARBA" id="ARBA00022475"/>
    </source>
</evidence>
<dbReference type="RefSeq" id="WP_013773950.1">
    <property type="nucleotide sequence ID" value="NZ_AP018492.1"/>
</dbReference>
<sequence length="198" mass="22265">MKQSNIQRIAIIAMLSAIATIVQFISVPIIPLFSFLMIDLSDILILISLFLLGPIAGISTAFIRTCLHLFFTGFALQNLVGDGASFLASLFFTLPIYYFFQVRSFSFHKTIGLIAGTLSLTLFMSIGNYFIITPIYLKLFGLTAKQFLGTNLATYITFGIIPFNLIKGVLVSIVFMIFYIKIHPFLTRQRRITKEKHS</sequence>
<gene>
    <name evidence="10" type="ORF">DAT561_0888</name>
</gene>
<evidence type="ECO:0000313" key="11">
    <source>
        <dbReference type="Proteomes" id="UP000269226"/>
    </source>
</evidence>
<keyword evidence="5 9" id="KW-0812">Transmembrane</keyword>
<dbReference type="InterPro" id="IPR024529">
    <property type="entry name" value="ECF_trnsprt_substrate-spec"/>
</dbReference>
<keyword evidence="7 8" id="KW-0472">Membrane</keyword>
<keyword evidence="3 8" id="KW-0813">Transport</keyword>